<feature type="domain" description="Ribulose bisphosphate carboxylase large subunit C-terminal" evidence="1">
    <location>
        <begin position="121"/>
        <end position="286"/>
    </location>
</feature>
<evidence type="ECO:0000259" key="1">
    <source>
        <dbReference type="Pfam" id="PF00016"/>
    </source>
</evidence>
<dbReference type="SUPFAM" id="SSF54966">
    <property type="entry name" value="RuBisCO, large subunit, small (N-terminal) domain"/>
    <property type="match status" value="1"/>
</dbReference>
<keyword evidence="3" id="KW-1185">Reference proteome</keyword>
<dbReference type="Pfam" id="PF00016">
    <property type="entry name" value="RuBisCO_large"/>
    <property type="match status" value="1"/>
</dbReference>
<evidence type="ECO:0000313" key="3">
    <source>
        <dbReference type="Proteomes" id="UP001432180"/>
    </source>
</evidence>
<dbReference type="SFLD" id="SFLDS00014">
    <property type="entry name" value="RuBisCO"/>
    <property type="match status" value="1"/>
</dbReference>
<organism evidence="2 3">
    <name type="scientific">Thiorhodovibrio winogradskyi</name>
    <dbReference type="NCBI Taxonomy" id="77007"/>
    <lineage>
        <taxon>Bacteria</taxon>
        <taxon>Pseudomonadati</taxon>
        <taxon>Pseudomonadota</taxon>
        <taxon>Gammaproteobacteria</taxon>
        <taxon>Chromatiales</taxon>
        <taxon>Chromatiaceae</taxon>
        <taxon>Thiorhodovibrio</taxon>
    </lineage>
</organism>
<dbReference type="Proteomes" id="UP001432180">
    <property type="component" value="Chromosome"/>
</dbReference>
<dbReference type="InterPro" id="IPR000685">
    <property type="entry name" value="RuBisCO_lsu_C"/>
</dbReference>
<evidence type="ECO:0000313" key="2">
    <source>
        <dbReference type="EMBL" id="WPL16605.1"/>
    </source>
</evidence>
<dbReference type="SUPFAM" id="SSF51649">
    <property type="entry name" value="RuBisCo, C-terminal domain"/>
    <property type="match status" value="1"/>
</dbReference>
<dbReference type="InterPro" id="IPR036422">
    <property type="entry name" value="RuBisCO_lsu_N_sf"/>
</dbReference>
<proteinExistence type="predicted"/>
<reference evidence="2 3" key="1">
    <citation type="journal article" date="2023" name="Microorganisms">
        <title>Thiorhodovibrio frisius and Trv. litoralis spp. nov., Two Novel Members from a Clade of Fastidious Purple Sulfur Bacteria That Exhibit Unique Red-Shifted Light-Harvesting Capabilities.</title>
        <authorList>
            <person name="Methner A."/>
            <person name="Kuzyk S.B."/>
            <person name="Petersen J."/>
            <person name="Bauer S."/>
            <person name="Brinkmann H."/>
            <person name="Sichau K."/>
            <person name="Wanner G."/>
            <person name="Wolf J."/>
            <person name="Neumann-Schaal M."/>
            <person name="Henke P."/>
            <person name="Tank M."/>
            <person name="Sproer C."/>
            <person name="Bunk B."/>
            <person name="Overmann J."/>
        </authorList>
    </citation>
    <scope>NUCLEOTIDE SEQUENCE [LARGE SCALE GENOMIC DNA]</scope>
    <source>
        <strain evidence="2 3">DSM 6702</strain>
    </source>
</reference>
<dbReference type="InterPro" id="IPR036376">
    <property type="entry name" value="RuBisCO_lsu_C_sf"/>
</dbReference>
<dbReference type="GO" id="GO:0043715">
    <property type="term" value="F:2,3-diketo-5-methylthiopentyl-1-phosphate enolase activity"/>
    <property type="evidence" value="ECO:0007669"/>
    <property type="project" value="UniProtKB-EC"/>
</dbReference>
<sequence>MTYGIAAASLAEARARAADIALEQTVEIPADIVPEGYIAETIVGRIEALEPDADTETNAGNGGRFRATLSYSPDSIGGELPQLLNVIFGNSSLQPGLKVVGFRLGETLSRQFPGAAFGITGLRALVKRPRGGLIAAVIKPQGATAESLAAIAYRCALAGADIIKEDHGLANQPSAPFQARCEQIGRAVARANAETGGASLYFANLNGPHETLMEQARFARTAGAGGLLVMPGLLGFDLLRRLSQDPEIQLPLMAHPSLLGSHVLSSDSGFSHGVLFGAIMRLAGADISIFPNIGGRFSFSRADCLDIAEQCRDTDGIGRPILPSPGGGMSVERAAEMHAMYGEDVVYLLGGSLLRHGERIGGAIQAMRQALEAAISRESKAPD</sequence>
<protein>
    <submittedName>
        <fullName evidence="2">2,3-diketo-5-methylthiopentyl-1-phosphate enolase</fullName>
        <ecNumber evidence="2">5.3.2.5</ecNumber>
    </submittedName>
</protein>
<name>A0ABZ0S7W4_9GAMM</name>
<dbReference type="EMBL" id="CP121472">
    <property type="protein sequence ID" value="WPL16605.1"/>
    <property type="molecule type" value="Genomic_DNA"/>
</dbReference>
<dbReference type="Gene3D" id="3.20.20.110">
    <property type="entry name" value="Ribulose bisphosphate carboxylase, large subunit, C-terminal domain"/>
    <property type="match status" value="1"/>
</dbReference>
<dbReference type="PANTHER" id="PTHR42704:SF17">
    <property type="entry name" value="RIBULOSE BISPHOSPHATE CARBOXYLASE LARGE CHAIN"/>
    <property type="match status" value="1"/>
</dbReference>
<dbReference type="CDD" id="cd08210">
    <property type="entry name" value="RLP_RrRLP"/>
    <property type="match status" value="1"/>
</dbReference>
<dbReference type="RefSeq" id="WP_328988029.1">
    <property type="nucleotide sequence ID" value="NZ_CP121472.1"/>
</dbReference>
<dbReference type="PANTHER" id="PTHR42704">
    <property type="entry name" value="RIBULOSE BISPHOSPHATE CARBOXYLASE"/>
    <property type="match status" value="1"/>
</dbReference>
<keyword evidence="2" id="KW-0413">Isomerase</keyword>
<accession>A0ABZ0S7W4</accession>
<dbReference type="Gene3D" id="3.30.70.150">
    <property type="entry name" value="RuBisCO large subunit, N-terminal domain"/>
    <property type="match status" value="1"/>
</dbReference>
<gene>
    <name evidence="2" type="primary">mtnW</name>
    <name evidence="2" type="ORF">Thiowin_01572</name>
</gene>
<dbReference type="SFLD" id="SFLDG00301">
    <property type="entry name" value="RuBisCO-like_proteins"/>
    <property type="match status" value="1"/>
</dbReference>
<dbReference type="EC" id="5.3.2.5" evidence="2"/>
<dbReference type="InterPro" id="IPR033966">
    <property type="entry name" value="RuBisCO"/>
</dbReference>